<dbReference type="OrthoDB" id="204958at2759"/>
<evidence type="ECO:0000313" key="11">
    <source>
        <dbReference type="EMBL" id="KAI6777980.1"/>
    </source>
</evidence>
<comment type="similarity">
    <text evidence="8">Belongs to the protein kinase superfamily. PAN3 family.</text>
</comment>
<dbReference type="Gene3D" id="1.20.5.5160">
    <property type="match status" value="1"/>
</dbReference>
<feature type="compositionally biased region" description="Polar residues" evidence="9">
    <location>
        <begin position="27"/>
        <end position="37"/>
    </location>
</feature>
<evidence type="ECO:0000256" key="1">
    <source>
        <dbReference type="ARBA" id="ARBA00004496"/>
    </source>
</evidence>
<dbReference type="Gene3D" id="1.10.510.10">
    <property type="entry name" value="Transferase(Phosphotransferase) domain 1"/>
    <property type="match status" value="1"/>
</dbReference>
<dbReference type="PANTHER" id="PTHR12272:SF11">
    <property type="entry name" value="PAN2-PAN3 DEADENYLATION COMPLEX SUBUNIT PAN3"/>
    <property type="match status" value="1"/>
</dbReference>
<sequence>MATTRYQNSDVRRQVGSPRPKGRAAAQTDSSDASVPSFNPAAIREFTPSFDVASTATPSNGTTAHEAAVAYDPFSMQTVGQSLPTTPFNPYADDQAALGAGAGFFPSQNAYQTPLQPLQHHLYSTWGPKPTNLKPYERTTSDFFIPEDVRIDLTKKNEAANQVMPNSQLPQLDNYHSLVPLDTTHRKNASIFGYNSWVYKAKATRTGTVVCLRRLQDFRLSNEHAIRSVKEWRRIVSANVVQTHDAFTTRMFGDSSLVFVQDFHPLSQTLAEAHLATSSHGGRFAQKNPIQESVLWSYITQIAAALKVIHGKDLAARCIDVTKIILTDARANRIRLGACSILDVVHYEARRPVAELQQEDFINFGRVILSLATNTHPSNLNNINGSIEQLSRVYSVELRDTVLWLLSPQQPPAQKGIEEFMRGIALHAFAQLDVEEQSRDADKSHLSTALENGRQFRLMLKLAAINERHELSGDPNWSENGERYLLKLFRDYCFHQVDADGNPVLDVYHMITCLGKLEAGSEEKVCLTSRDEQTSFVVSYKELKKQLGSAFGDLQKASKQAKGL</sequence>
<comment type="caution">
    <text evidence="8">Lacks conserved residue(s) required for the propagation of feature annotation.</text>
</comment>
<feature type="region of interest" description="Disordered" evidence="9">
    <location>
        <begin position="1"/>
        <end position="38"/>
    </location>
</feature>
<protein>
    <recommendedName>
        <fullName evidence="8">PAN2-PAN3 deadenylation complex subunit PAN3</fullName>
    </recommendedName>
    <alternativeName>
        <fullName evidence="8">PAB1P-dependent poly(A)-specific ribonuclease</fullName>
    </alternativeName>
    <alternativeName>
        <fullName evidence="8">Poly(A)-nuclease deadenylation complex subunit 3</fullName>
        <shortName evidence="8">PAN deadenylation complex subunit 3</shortName>
    </alternativeName>
</protein>
<evidence type="ECO:0000256" key="5">
    <source>
        <dbReference type="ARBA" id="ARBA00022771"/>
    </source>
</evidence>
<evidence type="ECO:0000256" key="7">
    <source>
        <dbReference type="ARBA" id="ARBA00023054"/>
    </source>
</evidence>
<evidence type="ECO:0000313" key="12">
    <source>
        <dbReference type="Proteomes" id="UP001055219"/>
    </source>
</evidence>
<organism evidence="11 12">
    <name type="scientific">Emericellopsis cladophorae</name>
    <dbReference type="NCBI Taxonomy" id="2686198"/>
    <lineage>
        <taxon>Eukaryota</taxon>
        <taxon>Fungi</taxon>
        <taxon>Dikarya</taxon>
        <taxon>Ascomycota</taxon>
        <taxon>Pezizomycotina</taxon>
        <taxon>Sordariomycetes</taxon>
        <taxon>Hypocreomycetidae</taxon>
        <taxon>Hypocreales</taxon>
        <taxon>Bionectriaceae</taxon>
        <taxon>Emericellopsis</taxon>
    </lineage>
</organism>
<comment type="caution">
    <text evidence="11">The sequence shown here is derived from an EMBL/GenBank/DDBJ whole genome shotgun (WGS) entry which is preliminary data.</text>
</comment>
<dbReference type="PANTHER" id="PTHR12272">
    <property type="entry name" value="DEADENYLATION COMPLEX SUBUNIT PAN3"/>
    <property type="match status" value="1"/>
</dbReference>
<dbReference type="GO" id="GO:0005524">
    <property type="term" value="F:ATP binding"/>
    <property type="evidence" value="ECO:0007669"/>
    <property type="project" value="UniProtKB-UniRule"/>
</dbReference>
<feature type="domain" description="Pan3 C-terminal knob" evidence="10">
    <location>
        <begin position="417"/>
        <end position="554"/>
    </location>
</feature>
<feature type="coiled-coil region" evidence="8">
    <location>
        <begin position="426"/>
        <end position="464"/>
    </location>
</feature>
<evidence type="ECO:0000256" key="9">
    <source>
        <dbReference type="SAM" id="MobiDB-lite"/>
    </source>
</evidence>
<evidence type="ECO:0000256" key="2">
    <source>
        <dbReference type="ARBA" id="ARBA00022490"/>
    </source>
</evidence>
<name>A0A9Q0BB00_9HYPO</name>
<reference evidence="11" key="2">
    <citation type="submission" date="2022-07" db="EMBL/GenBank/DDBJ databases">
        <authorList>
            <person name="Goncalves M.F.M."/>
            <person name="Hilario S."/>
            <person name="Van De Peer Y."/>
            <person name="Esteves A.C."/>
            <person name="Alves A."/>
        </authorList>
    </citation>
    <scope>NUCLEOTIDE SEQUENCE</scope>
    <source>
        <strain evidence="11">MUM 19.33</strain>
    </source>
</reference>
<dbReference type="FunFam" id="1.10.287.3700:FF:000001">
    <property type="entry name" value="PAN2-PAN3 deadenylation complex subunit PAN3"/>
    <property type="match status" value="1"/>
</dbReference>
<feature type="binding site" evidence="8">
    <location>
        <position position="213"/>
    </location>
    <ligand>
        <name>ATP</name>
        <dbReference type="ChEBI" id="CHEBI:30616"/>
    </ligand>
</feature>
<dbReference type="AlphaFoldDB" id="A0A9Q0BB00"/>
<dbReference type="GO" id="GO:0000289">
    <property type="term" value="P:nuclear-transcribed mRNA poly(A) tail shortening"/>
    <property type="evidence" value="ECO:0007669"/>
    <property type="project" value="UniProtKB-UniRule"/>
</dbReference>
<keyword evidence="3 8" id="KW-0507">mRNA processing</keyword>
<dbReference type="Gene3D" id="1.10.287.3700">
    <property type="match status" value="1"/>
</dbReference>
<dbReference type="GO" id="GO:0008270">
    <property type="term" value="F:zinc ion binding"/>
    <property type="evidence" value="ECO:0007669"/>
    <property type="project" value="UniProtKB-KW"/>
</dbReference>
<evidence type="ECO:0000259" key="10">
    <source>
        <dbReference type="Pfam" id="PF18101"/>
    </source>
</evidence>
<comment type="subunit">
    <text evidence="8">Homodimer. Forms a heterotrimer with a catalytic subunit PAN2 to form the poly(A)-nuclease (PAN) deadenylation complex. Interacts (via PAM-2 motif) with poly(A)-binding protein PAB1 (via PABC domain), conferring substrate specificity of the enzyme complex.</text>
</comment>
<dbReference type="InterPro" id="IPR030844">
    <property type="entry name" value="PAN3"/>
</dbReference>
<feature type="binding site" evidence="8">
    <location>
        <begin position="262"/>
        <end position="269"/>
    </location>
    <ligand>
        <name>ATP</name>
        <dbReference type="ChEBI" id="CHEBI:30616"/>
    </ligand>
</feature>
<dbReference type="GO" id="GO:0000932">
    <property type="term" value="C:P-body"/>
    <property type="evidence" value="ECO:0007669"/>
    <property type="project" value="TreeGrafter"/>
</dbReference>
<keyword evidence="6 8" id="KW-0067">ATP-binding</keyword>
<comment type="domain">
    <text evidence="8">The N-terminal zinc finger binds to poly(A) RNA.</text>
</comment>
<comment type="subcellular location">
    <subcellularLocation>
        <location evidence="1 8">Cytoplasm</location>
    </subcellularLocation>
</comment>
<dbReference type="GO" id="GO:0031251">
    <property type="term" value="C:PAN complex"/>
    <property type="evidence" value="ECO:0007669"/>
    <property type="project" value="UniProtKB-UniRule"/>
</dbReference>
<dbReference type="Proteomes" id="UP001055219">
    <property type="component" value="Unassembled WGS sequence"/>
</dbReference>
<keyword evidence="12" id="KW-1185">Reference proteome</keyword>
<dbReference type="EMBL" id="JAGIXG020000088">
    <property type="protein sequence ID" value="KAI6777980.1"/>
    <property type="molecule type" value="Genomic_DNA"/>
</dbReference>
<proteinExistence type="inferred from homology"/>
<evidence type="ECO:0000256" key="3">
    <source>
        <dbReference type="ARBA" id="ARBA00022664"/>
    </source>
</evidence>
<keyword evidence="4 8" id="KW-0547">Nucleotide-binding</keyword>
<dbReference type="HAMAP" id="MF_03181">
    <property type="entry name" value="PAN3"/>
    <property type="match status" value="1"/>
</dbReference>
<keyword evidence="5" id="KW-0862">Zinc</keyword>
<keyword evidence="7 8" id="KW-0175">Coiled coil</keyword>
<dbReference type="InterPro" id="IPR041332">
    <property type="entry name" value="Pan3_CK"/>
</dbReference>
<reference evidence="11" key="1">
    <citation type="journal article" date="2021" name="J Fungi (Basel)">
        <title>Genomic and Metabolomic Analyses of the Marine Fungus Emericellopsis cladophorae: Insights into Saltwater Adaptability Mechanisms and Its Biosynthetic Potential.</title>
        <authorList>
            <person name="Goncalves M.F.M."/>
            <person name="Hilario S."/>
            <person name="Van de Peer Y."/>
            <person name="Esteves A.C."/>
            <person name="Alves A."/>
        </authorList>
    </citation>
    <scope>NUCLEOTIDE SEQUENCE</scope>
    <source>
        <strain evidence="11">MUM 19.33</strain>
    </source>
</reference>
<comment type="domain">
    <text evidence="8">Contains a pseudokinase domain. The protein kinase domain is predicted to be catalytically inactive because some of the residues important for catalytic activity are substituted and it lacks the equivalent of the binding site for a peptide substrate. However, it has retained an ATP-binding site and ATP-binding is required for mRNA degradation, stimulating the activity of the PAN2 nuclease in vitro. The nucleotide-binding site is juxtaposed to the RNase active site of PAN2 in the complex and may actually bind nucleosides of a poly(A) RNA rather than ATP, feeding the poly(A)-tail to the active site of the deadenylase and thus increasing the efficiency with which this distributive enzyme degrades oligo(A) RNAs.</text>
</comment>
<evidence type="ECO:0000256" key="4">
    <source>
        <dbReference type="ARBA" id="ARBA00022741"/>
    </source>
</evidence>
<accession>A0A9Q0BB00</accession>
<dbReference type="Pfam" id="PF18101">
    <property type="entry name" value="Pan3_CK"/>
    <property type="match status" value="1"/>
</dbReference>
<dbReference type="GO" id="GO:0006397">
    <property type="term" value="P:mRNA processing"/>
    <property type="evidence" value="ECO:0007669"/>
    <property type="project" value="UniProtKB-KW"/>
</dbReference>
<evidence type="ECO:0000256" key="8">
    <source>
        <dbReference type="HAMAP-Rule" id="MF_03181"/>
    </source>
</evidence>
<dbReference type="InterPro" id="IPR011009">
    <property type="entry name" value="Kinase-like_dom_sf"/>
</dbReference>
<feature type="binding site" evidence="8">
    <location>
        <begin position="322"/>
        <end position="323"/>
    </location>
    <ligand>
        <name>ATP</name>
        <dbReference type="ChEBI" id="CHEBI:30616"/>
    </ligand>
</feature>
<feature type="region of interest" description="Knob domain" evidence="8">
    <location>
        <begin position="465"/>
        <end position="564"/>
    </location>
</feature>
<dbReference type="SUPFAM" id="SSF56112">
    <property type="entry name" value="Protein kinase-like (PK-like)"/>
    <property type="match status" value="1"/>
</dbReference>
<dbReference type="GO" id="GO:0008143">
    <property type="term" value="F:poly(A) binding"/>
    <property type="evidence" value="ECO:0007669"/>
    <property type="project" value="TreeGrafter"/>
</dbReference>
<evidence type="ECO:0000256" key="6">
    <source>
        <dbReference type="ARBA" id="ARBA00022840"/>
    </source>
</evidence>
<comment type="domain">
    <text evidence="8">The pseudokinase domain, the coiled-coil (CC), and C-terminal knob domain (CK) form a structural unit (PKC) that forms an extensive high-affinity interaction surface for PAN2.</text>
</comment>
<keyword evidence="5" id="KW-0479">Metal-binding</keyword>
<comment type="function">
    <text evidence="8">Regulatory subunit of the poly(A)-nuclease (PAN) deadenylation complex, one of two cytoplasmic mRNA deadenylases involved in mRNA turnover. PAN specifically shortens poly(A) tails of RNA and the activity is stimulated by poly(A)-binding protein PAB1. PAN deadenylation is followed by rapid degradation of the shortened mRNA tails by the CCR4-NOT complex. Deadenylated mRNAs are then degraded by two alternative mechanisms, namely exosome-mediated 3'-5' exonucleolytic degradation, or deadenlyation-dependent mRNA decaping and subsequent 5'-3' exonucleolytic degradation by XRN1. May also be involved in post-transcriptional maturation of mRNA poly(A) tails. PAN3 acts as a positive regulator for PAN activity, recruiting the catalytic subunit PAN2 to mRNA via its interaction with RNA and with PAB1.</text>
</comment>
<keyword evidence="5" id="KW-0863">Zinc-finger</keyword>
<gene>
    <name evidence="8" type="primary">PAN3</name>
    <name evidence="11" type="ORF">J7T54_008314</name>
</gene>
<keyword evidence="2 8" id="KW-0963">Cytoplasm</keyword>